<protein>
    <submittedName>
        <fullName evidence="1">GL18761</fullName>
    </submittedName>
</protein>
<evidence type="ECO:0000313" key="2">
    <source>
        <dbReference type="Proteomes" id="UP000008744"/>
    </source>
</evidence>
<sequence length="59" mass="6009">MAATDADAAADAALDLKVEPTGLAILQPRLASVGGDIDMSSDPLIPPHPIRNGFRAING</sequence>
<dbReference type="HOGENOM" id="CLU_2963212_0_0_1"/>
<keyword evidence="2" id="KW-1185">Reference proteome</keyword>
<accession>B4G8V1</accession>
<reference evidence="1 2" key="1">
    <citation type="journal article" date="2007" name="Nature">
        <title>Evolution of genes and genomes on the Drosophila phylogeny.</title>
        <authorList>
            <consortium name="Drosophila 12 Genomes Consortium"/>
            <person name="Clark A.G."/>
            <person name="Eisen M.B."/>
            <person name="Smith D.R."/>
            <person name="Bergman C.M."/>
            <person name="Oliver B."/>
            <person name="Markow T.A."/>
            <person name="Kaufman T.C."/>
            <person name="Kellis M."/>
            <person name="Gelbart W."/>
            <person name="Iyer V.N."/>
            <person name="Pollard D.A."/>
            <person name="Sackton T.B."/>
            <person name="Larracuente A.M."/>
            <person name="Singh N.D."/>
            <person name="Abad J.P."/>
            <person name="Abt D.N."/>
            <person name="Adryan B."/>
            <person name="Aguade M."/>
            <person name="Akashi H."/>
            <person name="Anderson W.W."/>
            <person name="Aquadro C.F."/>
            <person name="Ardell D.H."/>
            <person name="Arguello R."/>
            <person name="Artieri C.G."/>
            <person name="Barbash D.A."/>
            <person name="Barker D."/>
            <person name="Barsanti P."/>
            <person name="Batterham P."/>
            <person name="Batzoglou S."/>
            <person name="Begun D."/>
            <person name="Bhutkar A."/>
            <person name="Blanco E."/>
            <person name="Bosak S.A."/>
            <person name="Bradley R.K."/>
            <person name="Brand A.D."/>
            <person name="Brent M.R."/>
            <person name="Brooks A.N."/>
            <person name="Brown R.H."/>
            <person name="Butlin R.K."/>
            <person name="Caggese C."/>
            <person name="Calvi B.R."/>
            <person name="Bernardo de Carvalho A."/>
            <person name="Caspi A."/>
            <person name="Castrezana S."/>
            <person name="Celniker S.E."/>
            <person name="Chang J.L."/>
            <person name="Chapple C."/>
            <person name="Chatterji S."/>
            <person name="Chinwalla A."/>
            <person name="Civetta A."/>
            <person name="Clifton S.W."/>
            <person name="Comeron J.M."/>
            <person name="Costello J.C."/>
            <person name="Coyne J.A."/>
            <person name="Daub J."/>
            <person name="David R.G."/>
            <person name="Delcher A.L."/>
            <person name="Delehaunty K."/>
            <person name="Do C.B."/>
            <person name="Ebling H."/>
            <person name="Edwards K."/>
            <person name="Eickbush T."/>
            <person name="Evans J.D."/>
            <person name="Filipski A."/>
            <person name="Findeiss S."/>
            <person name="Freyhult E."/>
            <person name="Fulton L."/>
            <person name="Fulton R."/>
            <person name="Garcia A.C."/>
            <person name="Gardiner A."/>
            <person name="Garfield D.A."/>
            <person name="Garvin B.E."/>
            <person name="Gibson G."/>
            <person name="Gilbert D."/>
            <person name="Gnerre S."/>
            <person name="Godfrey J."/>
            <person name="Good R."/>
            <person name="Gotea V."/>
            <person name="Gravely B."/>
            <person name="Greenberg A.J."/>
            <person name="Griffiths-Jones S."/>
            <person name="Gross S."/>
            <person name="Guigo R."/>
            <person name="Gustafson E.A."/>
            <person name="Haerty W."/>
            <person name="Hahn M.W."/>
            <person name="Halligan D.L."/>
            <person name="Halpern A.L."/>
            <person name="Halter G.M."/>
            <person name="Han M.V."/>
            <person name="Heger A."/>
            <person name="Hillier L."/>
            <person name="Hinrichs A.S."/>
            <person name="Holmes I."/>
            <person name="Hoskins R.A."/>
            <person name="Hubisz M.J."/>
            <person name="Hultmark D."/>
            <person name="Huntley M.A."/>
            <person name="Jaffe D.B."/>
            <person name="Jagadeeshan S."/>
            <person name="Jeck W.R."/>
            <person name="Johnson J."/>
            <person name="Jones C.D."/>
            <person name="Jordan W.C."/>
            <person name="Karpen G.H."/>
            <person name="Kataoka E."/>
            <person name="Keightley P.D."/>
            <person name="Kheradpour P."/>
            <person name="Kirkness E.F."/>
            <person name="Koerich L.B."/>
            <person name="Kristiansen K."/>
            <person name="Kudrna D."/>
            <person name="Kulathinal R.J."/>
            <person name="Kumar S."/>
            <person name="Kwok R."/>
            <person name="Lander E."/>
            <person name="Langley C.H."/>
            <person name="Lapoint R."/>
            <person name="Lazzaro B.P."/>
            <person name="Lee S.J."/>
            <person name="Levesque L."/>
            <person name="Li R."/>
            <person name="Lin C.F."/>
            <person name="Lin M.F."/>
            <person name="Lindblad-Toh K."/>
            <person name="Llopart A."/>
            <person name="Long M."/>
            <person name="Low L."/>
            <person name="Lozovsky E."/>
            <person name="Lu J."/>
            <person name="Luo M."/>
            <person name="Machado C.A."/>
            <person name="Makalowski W."/>
            <person name="Marzo M."/>
            <person name="Matsuda M."/>
            <person name="Matzkin L."/>
            <person name="McAllister B."/>
            <person name="McBride C.S."/>
            <person name="McKernan B."/>
            <person name="McKernan K."/>
            <person name="Mendez-Lago M."/>
            <person name="Minx P."/>
            <person name="Mollenhauer M.U."/>
            <person name="Montooth K."/>
            <person name="Mount S.M."/>
            <person name="Mu X."/>
            <person name="Myers E."/>
            <person name="Negre B."/>
            <person name="Newfeld S."/>
            <person name="Nielsen R."/>
            <person name="Noor M.A."/>
            <person name="O'Grady P."/>
            <person name="Pachter L."/>
            <person name="Papaceit M."/>
            <person name="Parisi M.J."/>
            <person name="Parisi M."/>
            <person name="Parts L."/>
            <person name="Pedersen J.S."/>
            <person name="Pesole G."/>
            <person name="Phillippy A.M."/>
            <person name="Ponting C.P."/>
            <person name="Pop M."/>
            <person name="Porcelli D."/>
            <person name="Powell J.R."/>
            <person name="Prohaska S."/>
            <person name="Pruitt K."/>
            <person name="Puig M."/>
            <person name="Quesneville H."/>
            <person name="Ram K.R."/>
            <person name="Rand D."/>
            <person name="Rasmussen M.D."/>
            <person name="Reed L.K."/>
            <person name="Reenan R."/>
            <person name="Reily A."/>
            <person name="Remington K.A."/>
            <person name="Rieger T.T."/>
            <person name="Ritchie M.G."/>
            <person name="Robin C."/>
            <person name="Rogers Y.H."/>
            <person name="Rohde C."/>
            <person name="Rozas J."/>
            <person name="Rubenfield M.J."/>
            <person name="Ruiz A."/>
            <person name="Russo S."/>
            <person name="Salzberg S.L."/>
            <person name="Sanchez-Gracia A."/>
            <person name="Saranga D.J."/>
            <person name="Sato H."/>
            <person name="Schaeffer S.W."/>
            <person name="Schatz M.C."/>
            <person name="Schlenke T."/>
            <person name="Schwartz R."/>
            <person name="Segarra C."/>
            <person name="Singh R.S."/>
            <person name="Sirot L."/>
            <person name="Sirota M."/>
            <person name="Sisneros N.B."/>
            <person name="Smith C.D."/>
            <person name="Smith T.F."/>
            <person name="Spieth J."/>
            <person name="Stage D.E."/>
            <person name="Stark A."/>
            <person name="Stephan W."/>
            <person name="Strausberg R.L."/>
            <person name="Strempel S."/>
            <person name="Sturgill D."/>
            <person name="Sutton G."/>
            <person name="Sutton G.G."/>
            <person name="Tao W."/>
            <person name="Teichmann S."/>
            <person name="Tobari Y.N."/>
            <person name="Tomimura Y."/>
            <person name="Tsolas J.M."/>
            <person name="Valente V.L."/>
            <person name="Venter E."/>
            <person name="Venter J.C."/>
            <person name="Vicario S."/>
            <person name="Vieira F.G."/>
            <person name="Vilella A.J."/>
            <person name="Villasante A."/>
            <person name="Walenz B."/>
            <person name="Wang J."/>
            <person name="Wasserman M."/>
            <person name="Watts T."/>
            <person name="Wilson D."/>
            <person name="Wilson R.K."/>
            <person name="Wing R.A."/>
            <person name="Wolfner M.F."/>
            <person name="Wong A."/>
            <person name="Wong G.K."/>
            <person name="Wu C.I."/>
            <person name="Wu G."/>
            <person name="Yamamoto D."/>
            <person name="Yang H.P."/>
            <person name="Yang S.P."/>
            <person name="Yorke J.A."/>
            <person name="Yoshida K."/>
            <person name="Zdobnov E."/>
            <person name="Zhang P."/>
            <person name="Zhang Y."/>
            <person name="Zimin A.V."/>
            <person name="Baldwin J."/>
            <person name="Abdouelleil A."/>
            <person name="Abdulkadir J."/>
            <person name="Abebe A."/>
            <person name="Abera B."/>
            <person name="Abreu J."/>
            <person name="Acer S.C."/>
            <person name="Aftuck L."/>
            <person name="Alexander A."/>
            <person name="An P."/>
            <person name="Anderson E."/>
            <person name="Anderson S."/>
            <person name="Arachi H."/>
            <person name="Azer M."/>
            <person name="Bachantsang P."/>
            <person name="Barry A."/>
            <person name="Bayul T."/>
            <person name="Berlin A."/>
            <person name="Bessette D."/>
            <person name="Bloom T."/>
            <person name="Blye J."/>
            <person name="Boguslavskiy L."/>
            <person name="Bonnet C."/>
            <person name="Boukhgalter B."/>
            <person name="Bourzgui I."/>
            <person name="Brown A."/>
            <person name="Cahill P."/>
            <person name="Channer S."/>
            <person name="Cheshatsang Y."/>
            <person name="Chuda L."/>
            <person name="Citroen M."/>
            <person name="Collymore A."/>
            <person name="Cooke P."/>
            <person name="Costello M."/>
            <person name="D'Aco K."/>
            <person name="Daza R."/>
            <person name="De Haan G."/>
            <person name="DeGray S."/>
            <person name="DeMaso C."/>
            <person name="Dhargay N."/>
            <person name="Dooley K."/>
            <person name="Dooley E."/>
            <person name="Doricent M."/>
            <person name="Dorje P."/>
            <person name="Dorjee K."/>
            <person name="Dupes A."/>
            <person name="Elong R."/>
            <person name="Falk J."/>
            <person name="Farina A."/>
            <person name="Faro S."/>
            <person name="Ferguson D."/>
            <person name="Fisher S."/>
            <person name="Foley C.D."/>
            <person name="Franke A."/>
            <person name="Friedrich D."/>
            <person name="Gadbois L."/>
            <person name="Gearin G."/>
            <person name="Gearin C.R."/>
            <person name="Giannoukos G."/>
            <person name="Goode T."/>
            <person name="Graham J."/>
            <person name="Grandbois E."/>
            <person name="Grewal S."/>
            <person name="Gyaltsen K."/>
            <person name="Hafez N."/>
            <person name="Hagos B."/>
            <person name="Hall J."/>
            <person name="Henson C."/>
            <person name="Hollinger A."/>
            <person name="Honan T."/>
            <person name="Huard M.D."/>
            <person name="Hughes L."/>
            <person name="Hurhula B."/>
            <person name="Husby M.E."/>
            <person name="Kamat A."/>
            <person name="Kanga B."/>
            <person name="Kashin S."/>
            <person name="Khazanovich D."/>
            <person name="Kisner P."/>
            <person name="Lance K."/>
            <person name="Lara M."/>
            <person name="Lee W."/>
            <person name="Lennon N."/>
            <person name="Letendre F."/>
            <person name="LeVine R."/>
            <person name="Lipovsky A."/>
            <person name="Liu X."/>
            <person name="Liu J."/>
            <person name="Liu S."/>
            <person name="Lokyitsang T."/>
            <person name="Lokyitsang Y."/>
            <person name="Lubonja R."/>
            <person name="Lui A."/>
            <person name="MacDonald P."/>
            <person name="Magnisalis V."/>
            <person name="Maru K."/>
            <person name="Matthews C."/>
            <person name="McCusker W."/>
            <person name="McDonough S."/>
            <person name="Mehta T."/>
            <person name="Meldrim J."/>
            <person name="Meneus L."/>
            <person name="Mihai O."/>
            <person name="Mihalev A."/>
            <person name="Mihova T."/>
            <person name="Mittelman R."/>
            <person name="Mlenga V."/>
            <person name="Montmayeur A."/>
            <person name="Mulrain L."/>
            <person name="Navidi A."/>
            <person name="Naylor J."/>
            <person name="Negash T."/>
            <person name="Nguyen T."/>
            <person name="Nguyen N."/>
            <person name="Nicol R."/>
            <person name="Norbu C."/>
            <person name="Norbu N."/>
            <person name="Novod N."/>
            <person name="O'Neill B."/>
            <person name="Osman S."/>
            <person name="Markiewicz E."/>
            <person name="Oyono O.L."/>
            <person name="Patti C."/>
            <person name="Phunkhang P."/>
            <person name="Pierre F."/>
            <person name="Priest M."/>
            <person name="Raghuraman S."/>
            <person name="Rege F."/>
            <person name="Reyes R."/>
            <person name="Rise C."/>
            <person name="Rogov P."/>
            <person name="Ross K."/>
            <person name="Ryan E."/>
            <person name="Settipalli S."/>
            <person name="Shea T."/>
            <person name="Sherpa N."/>
            <person name="Shi L."/>
            <person name="Shih D."/>
            <person name="Sparrow T."/>
            <person name="Spaulding J."/>
            <person name="Stalker J."/>
            <person name="Stange-Thomann N."/>
            <person name="Stavropoulos S."/>
            <person name="Stone C."/>
            <person name="Strader C."/>
            <person name="Tesfaye S."/>
            <person name="Thomson T."/>
            <person name="Thoulutsang Y."/>
            <person name="Thoulutsang D."/>
            <person name="Topham K."/>
            <person name="Topping I."/>
            <person name="Tsamla T."/>
            <person name="Vassiliev H."/>
            <person name="Vo A."/>
            <person name="Wangchuk T."/>
            <person name="Wangdi T."/>
            <person name="Weiand M."/>
            <person name="Wilkinson J."/>
            <person name="Wilson A."/>
            <person name="Yadav S."/>
            <person name="Young G."/>
            <person name="Yu Q."/>
            <person name="Zembek L."/>
            <person name="Zhong D."/>
            <person name="Zimmer A."/>
            <person name="Zwirko Z."/>
            <person name="Jaffe D.B."/>
            <person name="Alvarez P."/>
            <person name="Brockman W."/>
            <person name="Butler J."/>
            <person name="Chin C."/>
            <person name="Gnerre S."/>
            <person name="Grabherr M."/>
            <person name="Kleber M."/>
            <person name="Mauceli E."/>
            <person name="MacCallum I."/>
        </authorList>
    </citation>
    <scope>NUCLEOTIDE SEQUENCE [LARGE SCALE GENOMIC DNA]</scope>
    <source>
        <strain evidence="2">MSH-3 / Tucson 14011-0111.49</strain>
    </source>
</reference>
<dbReference type="Proteomes" id="UP000008744">
    <property type="component" value="Unassembled WGS sequence"/>
</dbReference>
<proteinExistence type="predicted"/>
<evidence type="ECO:0000313" key="1">
    <source>
        <dbReference type="EMBL" id="EDW28781.1"/>
    </source>
</evidence>
<organism evidence="2">
    <name type="scientific">Drosophila persimilis</name>
    <name type="common">Fruit fly</name>
    <dbReference type="NCBI Taxonomy" id="7234"/>
    <lineage>
        <taxon>Eukaryota</taxon>
        <taxon>Metazoa</taxon>
        <taxon>Ecdysozoa</taxon>
        <taxon>Arthropoda</taxon>
        <taxon>Hexapoda</taxon>
        <taxon>Insecta</taxon>
        <taxon>Pterygota</taxon>
        <taxon>Neoptera</taxon>
        <taxon>Endopterygota</taxon>
        <taxon>Diptera</taxon>
        <taxon>Brachycera</taxon>
        <taxon>Muscomorpha</taxon>
        <taxon>Ephydroidea</taxon>
        <taxon>Drosophilidae</taxon>
        <taxon>Drosophila</taxon>
        <taxon>Sophophora</taxon>
    </lineage>
</organism>
<name>B4G8V1_DROPE</name>
<gene>
    <name evidence="1" type="primary">Dper\GL18761</name>
    <name evidence="1" type="ORF">Dper_GL18761</name>
</gene>
<dbReference type="AlphaFoldDB" id="B4G8V1"/>
<dbReference type="EMBL" id="CH479180">
    <property type="protein sequence ID" value="EDW28781.1"/>
    <property type="molecule type" value="Genomic_DNA"/>
</dbReference>